<dbReference type="GO" id="GO:0005829">
    <property type="term" value="C:cytosol"/>
    <property type="evidence" value="ECO:0007669"/>
    <property type="project" value="TreeGrafter"/>
</dbReference>
<dbReference type="InterPro" id="IPR038648">
    <property type="entry name" value="PHR_sf"/>
</dbReference>
<keyword evidence="4" id="KW-0833">Ubl conjugation pathway</keyword>
<feature type="domain" description="BTB" evidence="5">
    <location>
        <begin position="26"/>
        <end position="99"/>
    </location>
</feature>
<accession>A0A2B4RGP5</accession>
<dbReference type="InterPro" id="IPR012983">
    <property type="entry name" value="PHR"/>
</dbReference>
<comment type="pathway">
    <text evidence="2">Protein modification; protein ubiquitination.</text>
</comment>
<proteinExistence type="predicted"/>
<dbReference type="Proteomes" id="UP000225706">
    <property type="component" value="Unassembled WGS sequence"/>
</dbReference>
<dbReference type="FunFam" id="1.25.40.420:FF:000008">
    <property type="entry name" value="BTB/POZ domain-containing protein POB1"/>
    <property type="match status" value="1"/>
</dbReference>
<dbReference type="GO" id="GO:0022008">
    <property type="term" value="P:neurogenesis"/>
    <property type="evidence" value="ECO:0007669"/>
    <property type="project" value="TreeGrafter"/>
</dbReference>
<gene>
    <name evidence="6" type="primary">BTBD6</name>
    <name evidence="6" type="ORF">AWC38_SpisGene19753</name>
</gene>
<dbReference type="SMART" id="SM00875">
    <property type="entry name" value="BACK"/>
    <property type="match status" value="1"/>
</dbReference>
<protein>
    <submittedName>
        <fullName evidence="6">BTB/POZ domain-containing protein 6</fullName>
    </submittedName>
</protein>
<dbReference type="InterPro" id="IPR000210">
    <property type="entry name" value="BTB/POZ_dom"/>
</dbReference>
<dbReference type="Gene3D" id="1.25.40.420">
    <property type="match status" value="1"/>
</dbReference>
<dbReference type="SMART" id="SM00225">
    <property type="entry name" value="BTB"/>
    <property type="match status" value="1"/>
</dbReference>
<dbReference type="PANTHER" id="PTHR45774:SF3">
    <property type="entry name" value="BTB (POZ) DOMAIN-CONTAINING 2B-RELATED"/>
    <property type="match status" value="1"/>
</dbReference>
<name>A0A2B4RGP5_STYPI</name>
<dbReference type="OrthoDB" id="45365at2759"/>
<comment type="caution">
    <text evidence="6">The sequence shown here is derived from an EMBL/GenBank/DDBJ whole genome shotgun (WGS) entry which is preliminary data.</text>
</comment>
<evidence type="ECO:0000256" key="2">
    <source>
        <dbReference type="ARBA" id="ARBA00004906"/>
    </source>
</evidence>
<dbReference type="EMBL" id="LSMT01000586">
    <property type="protein sequence ID" value="PFX16003.1"/>
    <property type="molecule type" value="Genomic_DNA"/>
</dbReference>
<evidence type="ECO:0000256" key="4">
    <source>
        <dbReference type="ARBA" id="ARBA00022786"/>
    </source>
</evidence>
<dbReference type="AlphaFoldDB" id="A0A2B4RGP5"/>
<dbReference type="InterPro" id="IPR011705">
    <property type="entry name" value="BACK"/>
</dbReference>
<dbReference type="PANTHER" id="PTHR45774">
    <property type="entry name" value="BTB/POZ DOMAIN-CONTAINING"/>
    <property type="match status" value="1"/>
</dbReference>
<comment type="subcellular location">
    <subcellularLocation>
        <location evidence="1">Cytoplasm</location>
    </subcellularLocation>
</comment>
<dbReference type="Pfam" id="PF08005">
    <property type="entry name" value="PHR"/>
    <property type="match status" value="1"/>
</dbReference>
<evidence type="ECO:0000313" key="7">
    <source>
        <dbReference type="Proteomes" id="UP000225706"/>
    </source>
</evidence>
<evidence type="ECO:0000259" key="5">
    <source>
        <dbReference type="PROSITE" id="PS50097"/>
    </source>
</evidence>
<dbReference type="Pfam" id="PF00651">
    <property type="entry name" value="BTB"/>
    <property type="match status" value="1"/>
</dbReference>
<evidence type="ECO:0000256" key="3">
    <source>
        <dbReference type="ARBA" id="ARBA00022490"/>
    </source>
</evidence>
<evidence type="ECO:0000256" key="1">
    <source>
        <dbReference type="ARBA" id="ARBA00004496"/>
    </source>
</evidence>
<dbReference type="SUPFAM" id="SSF54695">
    <property type="entry name" value="POZ domain"/>
    <property type="match status" value="1"/>
</dbReference>
<dbReference type="Gene3D" id="3.30.710.10">
    <property type="entry name" value="Potassium Channel Kv1.1, Chain A"/>
    <property type="match status" value="1"/>
</dbReference>
<dbReference type="Pfam" id="PF07707">
    <property type="entry name" value="BACK"/>
    <property type="match status" value="1"/>
</dbReference>
<keyword evidence="3" id="KW-0963">Cytoplasm</keyword>
<dbReference type="Gene3D" id="2.60.120.820">
    <property type="entry name" value="PHR domain"/>
    <property type="match status" value="1"/>
</dbReference>
<dbReference type="InterPro" id="IPR011333">
    <property type="entry name" value="SKP1/BTB/POZ_sf"/>
</dbReference>
<keyword evidence="7" id="KW-1185">Reference proteome</keyword>
<sequence length="406" mass="46000">MSNIWLTAKASIRDRIKFVFNNDLLSDVKFIVWDTDGESRKRVIPGHKFVLSISSPVFEAMFYGDMAETGGSIELPDCEYTSLLELFRYIYSDEVFLSEGNVLGVLYLAKKYMVPSLADKCTNYLQDKLDVSNVFRILPIVEKFQEGKLVNWCWNVVDEQARDALKSDSFMTIERSLLEAIVSRDTLNIKEVDLFKAVDLWATRNCRENGSPADGGQKRRTLGEQVVKAIRFPIMKQNEFADVVLNTKILTQEEVFDISKYFNRVSRASVGFPLKERLVYLDCCRFRDFETAGSGHHYTLGKSDCLLFTVDKDIFLLGVRLCGSENHSNEYSVTISIKNLEKCSYLNSVSGIFSSVLTKLEPHSFYGFKILFADPVVIKKGVKYRIEAAISGANSCFGMNGQLSVV</sequence>
<evidence type="ECO:0000313" key="6">
    <source>
        <dbReference type="EMBL" id="PFX16003.1"/>
    </source>
</evidence>
<organism evidence="6 7">
    <name type="scientific">Stylophora pistillata</name>
    <name type="common">Smooth cauliflower coral</name>
    <dbReference type="NCBI Taxonomy" id="50429"/>
    <lineage>
        <taxon>Eukaryota</taxon>
        <taxon>Metazoa</taxon>
        <taxon>Cnidaria</taxon>
        <taxon>Anthozoa</taxon>
        <taxon>Hexacorallia</taxon>
        <taxon>Scleractinia</taxon>
        <taxon>Astrocoeniina</taxon>
        <taxon>Pocilloporidae</taxon>
        <taxon>Stylophora</taxon>
    </lineage>
</organism>
<dbReference type="PROSITE" id="PS50097">
    <property type="entry name" value="BTB"/>
    <property type="match status" value="1"/>
</dbReference>
<reference evidence="7" key="1">
    <citation type="journal article" date="2017" name="bioRxiv">
        <title>Comparative analysis of the genomes of Stylophora pistillata and Acropora digitifera provides evidence for extensive differences between species of corals.</title>
        <authorList>
            <person name="Voolstra C.R."/>
            <person name="Li Y."/>
            <person name="Liew Y.J."/>
            <person name="Baumgarten S."/>
            <person name="Zoccola D."/>
            <person name="Flot J.-F."/>
            <person name="Tambutte S."/>
            <person name="Allemand D."/>
            <person name="Aranda M."/>
        </authorList>
    </citation>
    <scope>NUCLEOTIDE SEQUENCE [LARGE SCALE GENOMIC DNA]</scope>
</reference>